<accession>A0A6J7KDL4</accession>
<reference evidence="2" key="1">
    <citation type="submission" date="2020-05" db="EMBL/GenBank/DDBJ databases">
        <authorList>
            <person name="Chiriac C."/>
            <person name="Salcher M."/>
            <person name="Ghai R."/>
            <person name="Kavagutti S V."/>
        </authorList>
    </citation>
    <scope>NUCLEOTIDE SEQUENCE</scope>
</reference>
<sequence>MSTSPFLPAEDPRAGSCGSCGAPMATDQRYCLSCGARRQHARLPFQDVGAPSGPVQQMGVSPALWAPPGGTSSGPQTSTLLAALACVLLAFGVGVLVGGDGDGGSQQPIVLGGAPAASAAAPTPTTTTEATASAEDPAAEEEVDASSEKTQKIDKAGLNAEEKEEATELEKVPAAVPKAKKIDDQTKKDLESDDPDKAREASQNLPDAVSTGE</sequence>
<evidence type="ECO:0000256" key="1">
    <source>
        <dbReference type="SAM" id="MobiDB-lite"/>
    </source>
</evidence>
<feature type="compositionally biased region" description="Low complexity" evidence="1">
    <location>
        <begin position="115"/>
        <end position="136"/>
    </location>
</feature>
<feature type="compositionally biased region" description="Basic and acidic residues" evidence="1">
    <location>
        <begin position="146"/>
        <end position="155"/>
    </location>
</feature>
<proteinExistence type="predicted"/>
<name>A0A6J7KDL4_9ZZZZ</name>
<organism evidence="2">
    <name type="scientific">freshwater metagenome</name>
    <dbReference type="NCBI Taxonomy" id="449393"/>
    <lineage>
        <taxon>unclassified sequences</taxon>
        <taxon>metagenomes</taxon>
        <taxon>ecological metagenomes</taxon>
    </lineage>
</organism>
<protein>
    <submittedName>
        <fullName evidence="2">Unannotated protein</fullName>
    </submittedName>
</protein>
<gene>
    <name evidence="2" type="ORF">UFOPK3564_03633</name>
</gene>
<feature type="compositionally biased region" description="Basic and acidic residues" evidence="1">
    <location>
        <begin position="180"/>
        <end position="200"/>
    </location>
</feature>
<feature type="region of interest" description="Disordered" evidence="1">
    <location>
        <begin position="115"/>
        <end position="213"/>
    </location>
</feature>
<dbReference type="AlphaFoldDB" id="A0A6J7KDL4"/>
<evidence type="ECO:0000313" key="2">
    <source>
        <dbReference type="EMBL" id="CAB4953637.1"/>
    </source>
</evidence>
<dbReference type="EMBL" id="CAFBMK010000371">
    <property type="protein sequence ID" value="CAB4953637.1"/>
    <property type="molecule type" value="Genomic_DNA"/>
</dbReference>